<dbReference type="RefSeq" id="WP_006101446.1">
    <property type="nucleotide sequence ID" value="NZ_DS989850.1"/>
</dbReference>
<dbReference type="Proteomes" id="UP000003835">
    <property type="component" value="Unassembled WGS sequence"/>
</dbReference>
<gene>
    <name evidence="1" type="ORF">MC7420_2178</name>
</gene>
<evidence type="ECO:0000313" key="1">
    <source>
        <dbReference type="EMBL" id="EDX75174.1"/>
    </source>
</evidence>
<dbReference type="EMBL" id="DS989850">
    <property type="protein sequence ID" value="EDX75174.1"/>
    <property type="molecule type" value="Genomic_DNA"/>
</dbReference>
<dbReference type="STRING" id="118168.MC7420_2178"/>
<organism evidence="1 2">
    <name type="scientific">Coleofasciculus chthonoplastes PCC 7420</name>
    <dbReference type="NCBI Taxonomy" id="118168"/>
    <lineage>
        <taxon>Bacteria</taxon>
        <taxon>Bacillati</taxon>
        <taxon>Cyanobacteriota</taxon>
        <taxon>Cyanophyceae</taxon>
        <taxon>Coleofasciculales</taxon>
        <taxon>Coleofasciculaceae</taxon>
        <taxon>Coleofasciculus</taxon>
    </lineage>
</organism>
<name>B4VSA6_9CYAN</name>
<keyword evidence="2" id="KW-1185">Reference proteome</keyword>
<proteinExistence type="predicted"/>
<accession>B4VSA6</accession>
<sequence length="256" mass="29357">MAGNEKAICEFLFLNIGRINLKHIGLLRQIGIPDKNHPGYRLAESLSDISTLSTTDSRKKADVYLNGKGVSLKQAGSSFSFNRLQRANLIQVYSRLGLAAPQTILTQLDQEIHRFHQGLLSSRDRPWQNFFSENDFKTLLKFLMMLGSPNLGMSQHPAELILEAPATQISQDTIKIYSFDEYFNRYKERLHIAIRRQWIGQTSKSEHGRAMSLAKKQDNLPWVFDDVVGTPRGGWRNDIDKADRKTVYFLMIEKKK</sequence>
<reference evidence="1 2" key="1">
    <citation type="submission" date="2008-07" db="EMBL/GenBank/DDBJ databases">
        <authorList>
            <person name="Tandeau de Marsac N."/>
            <person name="Ferriera S."/>
            <person name="Johnson J."/>
            <person name="Kravitz S."/>
            <person name="Beeson K."/>
            <person name="Sutton G."/>
            <person name="Rogers Y.-H."/>
            <person name="Friedman R."/>
            <person name="Frazier M."/>
            <person name="Venter J.C."/>
        </authorList>
    </citation>
    <scope>NUCLEOTIDE SEQUENCE [LARGE SCALE GENOMIC DNA]</scope>
    <source>
        <strain evidence="1 2">PCC 7420</strain>
    </source>
</reference>
<protein>
    <submittedName>
        <fullName evidence="1">Uncharacterized protein</fullName>
    </submittedName>
</protein>
<dbReference type="OrthoDB" id="505509at2"/>
<evidence type="ECO:0000313" key="2">
    <source>
        <dbReference type="Proteomes" id="UP000003835"/>
    </source>
</evidence>
<dbReference type="eggNOG" id="ENOG5033TMD">
    <property type="taxonomic scope" value="Bacteria"/>
</dbReference>
<dbReference type="HOGENOM" id="CLU_1084660_0_0_3"/>
<dbReference type="AlphaFoldDB" id="B4VSA6"/>